<dbReference type="Gene3D" id="3.30.428.10">
    <property type="entry name" value="HIT-like"/>
    <property type="match status" value="1"/>
</dbReference>
<evidence type="ECO:0008006" key="10">
    <source>
        <dbReference type="Google" id="ProtNLM"/>
    </source>
</evidence>
<accession>G0VG96</accession>
<dbReference type="GO" id="GO:0046982">
    <property type="term" value="F:protein heterodimerization activity"/>
    <property type="evidence" value="ECO:0007669"/>
    <property type="project" value="UniProtKB-ARBA"/>
</dbReference>
<dbReference type="AlphaFoldDB" id="G0VG96"/>
<dbReference type="eggNOG" id="KOG3969">
    <property type="taxonomic scope" value="Eukaryota"/>
</dbReference>
<evidence type="ECO:0000256" key="7">
    <source>
        <dbReference type="PIRSR" id="PIRSR028973-1"/>
    </source>
</evidence>
<evidence type="ECO:0000256" key="3">
    <source>
        <dbReference type="ARBA" id="ARBA00010208"/>
    </source>
</evidence>
<dbReference type="STRING" id="1064592.G0VG96"/>
<gene>
    <name evidence="8" type="primary">NCAS0F00320</name>
    <name evidence="8" type="ordered locus">NCAS_0F00320</name>
</gene>
<dbReference type="GO" id="GO:0000340">
    <property type="term" value="F:RNA 7-methylguanosine cap binding"/>
    <property type="evidence" value="ECO:0007669"/>
    <property type="project" value="TreeGrafter"/>
</dbReference>
<dbReference type="GO" id="GO:0006970">
    <property type="term" value="P:response to osmotic stress"/>
    <property type="evidence" value="ECO:0007669"/>
    <property type="project" value="UniProtKB-ARBA"/>
</dbReference>
<dbReference type="SUPFAM" id="SSF54197">
    <property type="entry name" value="HIT-like"/>
    <property type="match status" value="1"/>
</dbReference>
<dbReference type="PIRSF" id="PIRSF028973">
    <property type="entry name" value="Scavenger_mRNA_decap_enz"/>
    <property type="match status" value="1"/>
</dbReference>
<comment type="similarity">
    <text evidence="3">Belongs to the HIT family.</text>
</comment>
<dbReference type="OMA" id="PNTKWDG"/>
<dbReference type="PANTHER" id="PTHR12978:SF0">
    <property type="entry name" value="M7GPPPX DIPHOSPHATASE"/>
    <property type="match status" value="1"/>
</dbReference>
<dbReference type="EMBL" id="HE576757">
    <property type="protein sequence ID" value="CCC70516.1"/>
    <property type="molecule type" value="Genomic_DNA"/>
</dbReference>
<keyword evidence="5" id="KW-0597">Phosphoprotein</keyword>
<dbReference type="KEGG" id="ncs:NCAS_0F00320"/>
<name>G0VG96_NAUCA</name>
<evidence type="ECO:0000256" key="1">
    <source>
        <dbReference type="ARBA" id="ARBA00004201"/>
    </source>
</evidence>
<dbReference type="Pfam" id="PF05652">
    <property type="entry name" value="DcpS"/>
    <property type="match status" value="1"/>
</dbReference>
<dbReference type="SUPFAM" id="SSF102860">
    <property type="entry name" value="mRNA decapping enzyme DcpS N-terminal domain"/>
    <property type="match status" value="1"/>
</dbReference>
<evidence type="ECO:0000256" key="6">
    <source>
        <dbReference type="ARBA" id="ARBA00061747"/>
    </source>
</evidence>
<dbReference type="InterPro" id="IPR036265">
    <property type="entry name" value="HIT-like_sf"/>
</dbReference>
<dbReference type="GO" id="GO:0007584">
    <property type="term" value="P:response to nutrient"/>
    <property type="evidence" value="ECO:0007669"/>
    <property type="project" value="UniProtKB-ARBA"/>
</dbReference>
<dbReference type="FunFam" id="3.30.428.10:FF:000015">
    <property type="entry name" value="m7GpppX diphosphatase"/>
    <property type="match status" value="1"/>
</dbReference>
<dbReference type="Gene3D" id="3.30.200.40">
    <property type="entry name" value="Scavenger mRNA decapping enzyme, N-terminal domain"/>
    <property type="match status" value="1"/>
</dbReference>
<dbReference type="GO" id="GO:0000290">
    <property type="term" value="P:deadenylation-dependent decapping of nuclear-transcribed mRNA"/>
    <property type="evidence" value="ECO:0007669"/>
    <property type="project" value="InterPro"/>
</dbReference>
<dbReference type="GO" id="GO:0005634">
    <property type="term" value="C:nucleus"/>
    <property type="evidence" value="ECO:0007669"/>
    <property type="project" value="TreeGrafter"/>
</dbReference>
<dbReference type="GO" id="GO:0016787">
    <property type="term" value="F:hydrolase activity"/>
    <property type="evidence" value="ECO:0007669"/>
    <property type="project" value="InterPro"/>
</dbReference>
<evidence type="ECO:0000256" key="2">
    <source>
        <dbReference type="ARBA" id="ARBA00004556"/>
    </source>
</evidence>
<dbReference type="GO" id="GO:0048471">
    <property type="term" value="C:perinuclear region of cytoplasm"/>
    <property type="evidence" value="ECO:0007669"/>
    <property type="project" value="UniProtKB-SubCell"/>
</dbReference>
<dbReference type="Proteomes" id="UP000001640">
    <property type="component" value="Chromosome 6"/>
</dbReference>
<protein>
    <recommendedName>
        <fullName evidence="10">HIT domain-containing protein</fullName>
    </recommendedName>
</protein>
<organism evidence="8 9">
    <name type="scientific">Naumovozyma castellii</name>
    <name type="common">Yeast</name>
    <name type="synonym">Saccharomyces castellii</name>
    <dbReference type="NCBI Taxonomy" id="27288"/>
    <lineage>
        <taxon>Eukaryota</taxon>
        <taxon>Fungi</taxon>
        <taxon>Dikarya</taxon>
        <taxon>Ascomycota</taxon>
        <taxon>Saccharomycotina</taxon>
        <taxon>Saccharomycetes</taxon>
        <taxon>Saccharomycetales</taxon>
        <taxon>Saccharomycetaceae</taxon>
        <taxon>Naumovozyma</taxon>
    </lineage>
</organism>
<dbReference type="OrthoDB" id="10264956at2759"/>
<keyword evidence="4" id="KW-0963">Cytoplasm</keyword>
<comment type="subunit">
    <text evidence="6">Homodimer. Forms heterodimer with DCS2; the interaction inhibits the DCS1 scavenger decapping activity during post-diauxic growth.</text>
</comment>
<dbReference type="GeneID" id="96904165"/>
<comment type="subcellular location">
    <subcellularLocation>
        <location evidence="1">Cytoplasm</location>
        <location evidence="1">P-body</location>
    </subcellularLocation>
    <subcellularLocation>
        <location evidence="2">Cytoplasm</location>
        <location evidence="2">Perinuclear region</location>
    </subcellularLocation>
</comment>
<dbReference type="GO" id="GO:0009267">
    <property type="term" value="P:cellular response to starvation"/>
    <property type="evidence" value="ECO:0007669"/>
    <property type="project" value="UniProtKB-ARBA"/>
</dbReference>
<dbReference type="HOGENOM" id="CLU_041045_0_1_1"/>
<evidence type="ECO:0000256" key="5">
    <source>
        <dbReference type="ARBA" id="ARBA00022553"/>
    </source>
</evidence>
<keyword evidence="9" id="KW-1185">Reference proteome</keyword>
<reference key="2">
    <citation type="submission" date="2011-08" db="EMBL/GenBank/DDBJ databases">
        <title>Genome sequence of Naumovozyma castellii.</title>
        <authorList>
            <person name="Gordon J.L."/>
            <person name="Armisen D."/>
            <person name="Proux-Wera E."/>
            <person name="OhEigeartaigh S.S."/>
            <person name="Byrne K.P."/>
            <person name="Wolfe K.H."/>
        </authorList>
    </citation>
    <scope>NUCLEOTIDE SEQUENCE</scope>
    <source>
        <strain>Type strain:CBS 4309</strain>
    </source>
</reference>
<dbReference type="GO" id="GO:0006979">
    <property type="term" value="P:response to oxidative stress"/>
    <property type="evidence" value="ECO:0007669"/>
    <property type="project" value="UniProtKB-ARBA"/>
</dbReference>
<evidence type="ECO:0000313" key="8">
    <source>
        <dbReference type="EMBL" id="CCC70516.1"/>
    </source>
</evidence>
<feature type="active site" description="Nucleophile" evidence="7">
    <location>
        <position position="265"/>
    </location>
</feature>
<dbReference type="GO" id="GO:0000932">
    <property type="term" value="C:P-body"/>
    <property type="evidence" value="ECO:0007669"/>
    <property type="project" value="UniProtKB-SubCell"/>
</dbReference>
<proteinExistence type="inferred from homology"/>
<dbReference type="GO" id="GO:0042803">
    <property type="term" value="F:protein homodimerization activity"/>
    <property type="evidence" value="ECO:0007669"/>
    <property type="project" value="UniProtKB-ARBA"/>
</dbReference>
<dbReference type="GO" id="GO:0009408">
    <property type="term" value="P:response to heat"/>
    <property type="evidence" value="ECO:0007669"/>
    <property type="project" value="UniProtKB-ARBA"/>
</dbReference>
<dbReference type="PANTHER" id="PTHR12978">
    <property type="entry name" value="HISTIDINE TRIAD HIT PROTEIN MEMBER"/>
    <property type="match status" value="1"/>
</dbReference>
<evidence type="ECO:0000256" key="4">
    <source>
        <dbReference type="ARBA" id="ARBA00022490"/>
    </source>
</evidence>
<dbReference type="InterPro" id="IPR008594">
    <property type="entry name" value="DcpS/DCS2"/>
</dbReference>
<reference evidence="8 9" key="1">
    <citation type="journal article" date="2011" name="Proc. Natl. Acad. Sci. U.S.A.">
        <title>Evolutionary erosion of yeast sex chromosomes by mating-type switching accidents.</title>
        <authorList>
            <person name="Gordon J.L."/>
            <person name="Armisen D."/>
            <person name="Proux-Wera E."/>
            <person name="Oheigeartaigh S.S."/>
            <person name="Byrne K.P."/>
            <person name="Wolfe K.H."/>
        </authorList>
    </citation>
    <scope>NUCLEOTIDE SEQUENCE [LARGE SCALE GENOMIC DNA]</scope>
    <source>
        <strain evidence="9">ATCC 76901 / BCRC 22586 / CBS 4309 / NBRC 1992 / NRRL Y-12630</strain>
    </source>
</reference>
<dbReference type="InParanoid" id="G0VG96"/>
<dbReference type="FunFam" id="3.30.200.40:FF:000002">
    <property type="entry name" value="m7GpppX diphosphatase"/>
    <property type="match status" value="1"/>
</dbReference>
<dbReference type="InterPro" id="IPR011145">
    <property type="entry name" value="Scavenger_mRNA_decap_enz_N"/>
</dbReference>
<evidence type="ECO:0000313" key="9">
    <source>
        <dbReference type="Proteomes" id="UP000001640"/>
    </source>
</evidence>
<dbReference type="RefSeq" id="XP_003676872.1">
    <property type="nucleotide sequence ID" value="XM_003676824.1"/>
</dbReference>
<dbReference type="Pfam" id="PF11969">
    <property type="entry name" value="DcpS_C"/>
    <property type="match status" value="1"/>
</dbReference>
<sequence>MGEPLIALVRKFKFTRVLNSNPQTKVLSLLGTIEDKDAIITVEKTHFLYDENVRKQPMGGRNTPIFYHCENEYSCIKGIQELKELTSNDIYHWGLTIIRQDIDQNPTAKINLIWPATYTHIKKYDQQNLHLVKETPEMYERIVKPYIEEISSTNSLAWVYKILYEGAESERIIYKDFQEDKKNDGIIIIPDTNWDGLNLEALYLVGIVYRDDIKSLRDLKKKDQQWLMELNRKIKSIIPACYNYAIHPDELRIFIHYQPSYYHFHLHIVHIRLPGINEGINAGKSILLDDVIESLNYLGPDGMREKTITYAIGEHHDLWRRGFEEEVAKQLEREGIPKMPNIVNGFEMQN</sequence>